<feature type="transmembrane region" description="Helical" evidence="11">
    <location>
        <begin position="181"/>
        <end position="203"/>
    </location>
</feature>
<dbReference type="GO" id="GO:0006813">
    <property type="term" value="P:potassium ion transport"/>
    <property type="evidence" value="ECO:0007669"/>
    <property type="project" value="UniProtKB-KW"/>
</dbReference>
<comment type="subcellular location">
    <subcellularLocation>
        <location evidence="1">Endomembrane system</location>
        <topology evidence="1">Multi-pass membrane protein</topology>
    </subcellularLocation>
</comment>
<dbReference type="InterPro" id="IPR036721">
    <property type="entry name" value="RCK_C_sf"/>
</dbReference>
<sequence>MFDHILLNIVFLLVITVGLVSISRRFHLPPILNYILVGIIVGPFGFGLIESEKSISFLAEFGIVFLLFSIGLEFSLTQMMSMRKMVFGYGGLQVLLTGAFVYLTCQMFGLDIETSIVVASAFALSSTAIVIKQLTEQSEIQTRHGRAAVGVLIFQDLMAIPLLILIPALGTASGDSLSSELGIAFLKGGIVVVVMLFAGRYLLRPLFHEVASSKSQELFTLTVLTVVLSAAAFTEEMDISMTLGAFLAGMMLGETEYRHQIEADIRPFQDILLGLFFITVGMMISPAVLQSDFFIIITITFSIMLIKAVVIFGIMKTFKKPEGVSIRAAVSLAQVGEFGLVLITLALSYELLSGELGQILLTSAVLSMMITPLLVKFNGRIANRLCRKSYQNNFSELENVIKEDTKYLADHVVLLGFGRVGQTTAKFLEQAHVPFVALDMDIKRVHEAQQSGEPVYFGDSAKHSIIKATNLSKAKVAIITFHNYHAAIKTLKTLKDVAPELPILVRTQDDSHINELMAAGATEVVPDTFESSIMLASHLLLMIGQPPSQVLRQTRAARKGRYSLLNGMYPGESDHTPFDNAQIGQVIQPIQINDSAFAVGKRLEELPFSKLNINIKSVKRGSVRGDDPDVRTRIRAADVLIVQGLPENVDKFENYLNSGKQP</sequence>
<feature type="transmembrane region" description="Helical" evidence="11">
    <location>
        <begin position="115"/>
        <end position="135"/>
    </location>
</feature>
<organism evidence="14">
    <name type="scientific">Hydrogenovibrio crunogenus (strain DSM 25203 / XCL-2)</name>
    <name type="common">Thiomicrospira crunogena</name>
    <dbReference type="NCBI Taxonomy" id="317025"/>
    <lineage>
        <taxon>Bacteria</taxon>
        <taxon>Pseudomonadati</taxon>
        <taxon>Pseudomonadota</taxon>
        <taxon>Gammaproteobacteria</taxon>
        <taxon>Thiotrichales</taxon>
        <taxon>Piscirickettsiaceae</taxon>
        <taxon>Hydrogenovibrio</taxon>
    </lineage>
</organism>
<name>Q31FW0_HYDCU</name>
<dbReference type="STRING" id="317025.Tcr_1368"/>
<accession>Q31FW0</accession>
<feature type="transmembrane region" description="Helical" evidence="11">
    <location>
        <begin position="269"/>
        <end position="287"/>
    </location>
</feature>
<dbReference type="GO" id="GO:0012505">
    <property type="term" value="C:endomembrane system"/>
    <property type="evidence" value="ECO:0007669"/>
    <property type="project" value="UniProtKB-SubCell"/>
</dbReference>
<feature type="transmembrane region" description="Helical" evidence="11">
    <location>
        <begin position="147"/>
        <end position="169"/>
    </location>
</feature>
<keyword evidence="6 11" id="KW-0812">Transmembrane</keyword>
<feature type="domain" description="RCK N-terminal" evidence="12">
    <location>
        <begin position="409"/>
        <end position="526"/>
    </location>
</feature>
<keyword evidence="8 11" id="KW-1133">Transmembrane helix</keyword>
<feature type="transmembrane region" description="Helical" evidence="11">
    <location>
        <begin position="31"/>
        <end position="49"/>
    </location>
</feature>
<dbReference type="FunFam" id="3.40.50.720:FF:000036">
    <property type="entry name" value="Glutathione-regulated potassium-efflux system protein KefB"/>
    <property type="match status" value="1"/>
</dbReference>
<dbReference type="PANTHER" id="PTHR46157:SF4">
    <property type="entry name" value="K(+) EFFLUX ANTIPORTER 3, CHLOROPLASTIC"/>
    <property type="match status" value="1"/>
</dbReference>
<evidence type="ECO:0000256" key="5">
    <source>
        <dbReference type="ARBA" id="ARBA00022538"/>
    </source>
</evidence>
<keyword evidence="5" id="KW-0633">Potassium transport</keyword>
<dbReference type="Gene3D" id="3.40.50.720">
    <property type="entry name" value="NAD(P)-binding Rossmann-like Domain"/>
    <property type="match status" value="1"/>
</dbReference>
<dbReference type="GO" id="GO:0008324">
    <property type="term" value="F:monoatomic cation transmembrane transporter activity"/>
    <property type="evidence" value="ECO:0007669"/>
    <property type="project" value="InterPro"/>
</dbReference>
<dbReference type="InterPro" id="IPR038770">
    <property type="entry name" value="Na+/solute_symporter_sf"/>
</dbReference>
<comment type="similarity">
    <text evidence="2">Belongs to the monovalent cation:proton antiporter 2 (CPA2) transporter (TC 2.A.37) family.</text>
</comment>
<evidence type="ECO:0000256" key="3">
    <source>
        <dbReference type="ARBA" id="ARBA00022448"/>
    </source>
</evidence>
<dbReference type="Gene3D" id="1.20.1530.20">
    <property type="match status" value="1"/>
</dbReference>
<dbReference type="InterPro" id="IPR004771">
    <property type="entry name" value="K/H_exchanger"/>
</dbReference>
<feature type="transmembrane region" description="Helical" evidence="11">
    <location>
        <begin position="293"/>
        <end position="314"/>
    </location>
</feature>
<evidence type="ECO:0000256" key="11">
    <source>
        <dbReference type="SAM" id="Phobius"/>
    </source>
</evidence>
<dbReference type="InterPro" id="IPR006037">
    <property type="entry name" value="RCK_C"/>
</dbReference>
<dbReference type="PANTHER" id="PTHR46157">
    <property type="entry name" value="K(+) EFFLUX ANTIPORTER 3, CHLOROPLASTIC"/>
    <property type="match status" value="1"/>
</dbReference>
<keyword evidence="9" id="KW-0406">Ion transport</keyword>
<feature type="domain" description="RCK C-terminal" evidence="13">
    <location>
        <begin position="575"/>
        <end position="658"/>
    </location>
</feature>
<dbReference type="GO" id="GO:0005886">
    <property type="term" value="C:plasma membrane"/>
    <property type="evidence" value="ECO:0007669"/>
    <property type="project" value="TreeGrafter"/>
</dbReference>
<feature type="transmembrane region" description="Helical" evidence="11">
    <location>
        <begin position="359"/>
        <end position="379"/>
    </location>
</feature>
<keyword evidence="4" id="KW-0050">Antiport</keyword>
<dbReference type="AlphaFoldDB" id="Q31FW0"/>
<reference evidence="14" key="1">
    <citation type="submission" date="2006-07" db="EMBL/GenBank/DDBJ databases">
        <title>Complete sequence of Thiomicrospira crunogena XCL-2.</title>
        <authorList>
            <consortium name="US DOE Joint Genome Institute"/>
            <person name="Copeland A."/>
            <person name="Lucas S."/>
            <person name="Lapidus A."/>
            <person name="Barry K."/>
            <person name="Detter J.C."/>
            <person name="Glavina del Rio T."/>
            <person name="Hammon N."/>
            <person name="Israni S."/>
            <person name="Dalin E."/>
            <person name="Tice H."/>
            <person name="Pitluck S."/>
            <person name="Chain P."/>
            <person name="Malfatti S."/>
            <person name="Shin M."/>
            <person name="Vergez L."/>
            <person name="Schmutz J."/>
            <person name="Larimer F."/>
            <person name="Land M."/>
            <person name="Hauser L."/>
            <person name="Kyrpides N."/>
            <person name="Lykidis A."/>
            <person name="Scott K.M."/>
            <person name="Sievert S."/>
            <person name="Kerfeld C."/>
            <person name="Freyermuth S."/>
            <person name="Dobrinski K."/>
            <person name="Boller A."/>
            <person name="Fitzpatrick K."/>
            <person name="Thoma P."/>
            <person name="Moore J."/>
            <person name="Richardson P."/>
        </authorList>
    </citation>
    <scope>NUCLEOTIDE SEQUENCE</scope>
    <source>
        <strain evidence="14">XCL-2</strain>
    </source>
</reference>
<dbReference type="SUPFAM" id="SSF116726">
    <property type="entry name" value="TrkA C-terminal domain-like"/>
    <property type="match status" value="1"/>
</dbReference>
<evidence type="ECO:0000256" key="6">
    <source>
        <dbReference type="ARBA" id="ARBA00022692"/>
    </source>
</evidence>
<evidence type="ECO:0000256" key="8">
    <source>
        <dbReference type="ARBA" id="ARBA00022989"/>
    </source>
</evidence>
<evidence type="ECO:0000256" key="9">
    <source>
        <dbReference type="ARBA" id="ARBA00023065"/>
    </source>
</evidence>
<evidence type="ECO:0000256" key="10">
    <source>
        <dbReference type="ARBA" id="ARBA00023136"/>
    </source>
</evidence>
<dbReference type="eggNOG" id="COG0475">
    <property type="taxonomic scope" value="Bacteria"/>
</dbReference>
<evidence type="ECO:0000259" key="13">
    <source>
        <dbReference type="PROSITE" id="PS51202"/>
    </source>
</evidence>
<feature type="transmembrane region" description="Helical" evidence="11">
    <location>
        <begin position="6"/>
        <end position="24"/>
    </location>
</feature>
<proteinExistence type="inferred from homology"/>
<gene>
    <name evidence="14" type="ordered locus">Tcr_1368</name>
</gene>
<dbReference type="Pfam" id="PF02080">
    <property type="entry name" value="TrkA_C"/>
    <property type="match status" value="1"/>
</dbReference>
<feature type="transmembrane region" description="Helical" evidence="11">
    <location>
        <begin position="55"/>
        <end position="74"/>
    </location>
</feature>
<dbReference type="OrthoDB" id="9781411at2"/>
<evidence type="ECO:0000259" key="12">
    <source>
        <dbReference type="PROSITE" id="PS51201"/>
    </source>
</evidence>
<dbReference type="PROSITE" id="PS51202">
    <property type="entry name" value="RCK_C"/>
    <property type="match status" value="1"/>
</dbReference>
<dbReference type="InterPro" id="IPR003148">
    <property type="entry name" value="RCK_N"/>
</dbReference>
<evidence type="ECO:0000256" key="4">
    <source>
        <dbReference type="ARBA" id="ARBA00022449"/>
    </source>
</evidence>
<dbReference type="EMBL" id="CP000109">
    <property type="protein sequence ID" value="ABB41963.1"/>
    <property type="molecule type" value="Genomic_DNA"/>
</dbReference>
<dbReference type="Pfam" id="PF00999">
    <property type="entry name" value="Na_H_Exchanger"/>
    <property type="match status" value="1"/>
</dbReference>
<dbReference type="SUPFAM" id="SSF51735">
    <property type="entry name" value="NAD(P)-binding Rossmann-fold domains"/>
    <property type="match status" value="1"/>
</dbReference>
<dbReference type="InterPro" id="IPR036291">
    <property type="entry name" value="NAD(P)-bd_dom_sf"/>
</dbReference>
<dbReference type="Gene3D" id="3.30.70.1450">
    <property type="entry name" value="Regulator of K+ conductance, C-terminal domain"/>
    <property type="match status" value="1"/>
</dbReference>
<dbReference type="GO" id="GO:0015297">
    <property type="term" value="F:antiporter activity"/>
    <property type="evidence" value="ECO:0007669"/>
    <property type="project" value="UniProtKB-KW"/>
</dbReference>
<dbReference type="InterPro" id="IPR006153">
    <property type="entry name" value="Cation/H_exchanger_TM"/>
</dbReference>
<feature type="transmembrane region" description="Helical" evidence="11">
    <location>
        <begin position="326"/>
        <end position="347"/>
    </location>
</feature>
<dbReference type="eggNOG" id="COG1226">
    <property type="taxonomic scope" value="Bacteria"/>
</dbReference>
<dbReference type="PROSITE" id="PS51201">
    <property type="entry name" value="RCK_N"/>
    <property type="match status" value="1"/>
</dbReference>
<dbReference type="NCBIfam" id="TIGR00932">
    <property type="entry name" value="2a37"/>
    <property type="match status" value="1"/>
</dbReference>
<keyword evidence="7" id="KW-0630">Potassium</keyword>
<feature type="transmembrane region" description="Helical" evidence="11">
    <location>
        <begin position="86"/>
        <end position="109"/>
    </location>
</feature>
<evidence type="ECO:0000313" key="14">
    <source>
        <dbReference type="EMBL" id="ABB41963.1"/>
    </source>
</evidence>
<keyword evidence="10 11" id="KW-0472">Membrane</keyword>
<dbReference type="GO" id="GO:1902600">
    <property type="term" value="P:proton transmembrane transport"/>
    <property type="evidence" value="ECO:0007669"/>
    <property type="project" value="InterPro"/>
</dbReference>
<protein>
    <submittedName>
        <fullName evidence="14">Monovalent cation: proton antiporter-2 (CPA2) family transporter</fullName>
    </submittedName>
</protein>
<evidence type="ECO:0000256" key="2">
    <source>
        <dbReference type="ARBA" id="ARBA00005551"/>
    </source>
</evidence>
<dbReference type="Pfam" id="PF02254">
    <property type="entry name" value="TrkA_N"/>
    <property type="match status" value="1"/>
</dbReference>
<evidence type="ECO:0000256" key="1">
    <source>
        <dbReference type="ARBA" id="ARBA00004127"/>
    </source>
</evidence>
<evidence type="ECO:0000256" key="7">
    <source>
        <dbReference type="ARBA" id="ARBA00022958"/>
    </source>
</evidence>
<dbReference type="KEGG" id="tcx:Tcr_1368"/>
<keyword evidence="3" id="KW-0813">Transport</keyword>
<dbReference type="HOGENOM" id="CLU_005126_9_0_6"/>